<keyword evidence="2" id="KW-0732">Signal</keyword>
<evidence type="ECO:0000313" key="4">
    <source>
        <dbReference type="Proteomes" id="UP001188597"/>
    </source>
</evidence>
<dbReference type="AlphaFoldDB" id="A0AA89AR95"/>
<dbReference type="EMBL" id="JAVXUP010001648">
    <property type="protein sequence ID" value="KAK3009421.1"/>
    <property type="molecule type" value="Genomic_DNA"/>
</dbReference>
<dbReference type="Proteomes" id="UP001188597">
    <property type="component" value="Unassembled WGS sequence"/>
</dbReference>
<evidence type="ECO:0000313" key="3">
    <source>
        <dbReference type="EMBL" id="KAK3009421.1"/>
    </source>
</evidence>
<feature type="region of interest" description="Disordered" evidence="1">
    <location>
        <begin position="246"/>
        <end position="269"/>
    </location>
</feature>
<evidence type="ECO:0000256" key="1">
    <source>
        <dbReference type="SAM" id="MobiDB-lite"/>
    </source>
</evidence>
<protein>
    <submittedName>
        <fullName evidence="3">Uncharacterized protein</fullName>
    </submittedName>
</protein>
<feature type="region of interest" description="Disordered" evidence="1">
    <location>
        <begin position="284"/>
        <end position="336"/>
    </location>
</feature>
<feature type="compositionally biased region" description="Gly residues" evidence="1">
    <location>
        <begin position="103"/>
        <end position="112"/>
    </location>
</feature>
<reference evidence="3" key="1">
    <citation type="submission" date="2022-12" db="EMBL/GenBank/DDBJ databases">
        <title>Draft genome assemblies for two species of Escallonia (Escalloniales).</title>
        <authorList>
            <person name="Chanderbali A."/>
            <person name="Dervinis C."/>
            <person name="Anghel I."/>
            <person name="Soltis D."/>
            <person name="Soltis P."/>
            <person name="Zapata F."/>
        </authorList>
    </citation>
    <scope>NUCLEOTIDE SEQUENCE</scope>
    <source>
        <strain evidence="3">UCBG64.0493</strain>
        <tissue evidence="3">Leaf</tissue>
    </source>
</reference>
<feature type="region of interest" description="Disordered" evidence="1">
    <location>
        <begin position="46"/>
        <end position="140"/>
    </location>
</feature>
<organism evidence="3 4">
    <name type="scientific">Escallonia herrerae</name>
    <dbReference type="NCBI Taxonomy" id="1293975"/>
    <lineage>
        <taxon>Eukaryota</taxon>
        <taxon>Viridiplantae</taxon>
        <taxon>Streptophyta</taxon>
        <taxon>Embryophyta</taxon>
        <taxon>Tracheophyta</taxon>
        <taxon>Spermatophyta</taxon>
        <taxon>Magnoliopsida</taxon>
        <taxon>eudicotyledons</taxon>
        <taxon>Gunneridae</taxon>
        <taxon>Pentapetalae</taxon>
        <taxon>asterids</taxon>
        <taxon>campanulids</taxon>
        <taxon>Escalloniales</taxon>
        <taxon>Escalloniaceae</taxon>
        <taxon>Escallonia</taxon>
    </lineage>
</organism>
<feature type="region of interest" description="Disordered" evidence="1">
    <location>
        <begin position="156"/>
        <end position="180"/>
    </location>
</feature>
<comment type="caution">
    <text evidence="3">The sequence shown here is derived from an EMBL/GenBank/DDBJ whole genome shotgun (WGS) entry which is preliminary data.</text>
</comment>
<feature type="signal peptide" evidence="2">
    <location>
        <begin position="1"/>
        <end position="24"/>
    </location>
</feature>
<name>A0AA89AR95_9ASTE</name>
<proteinExistence type="predicted"/>
<keyword evidence="4" id="KW-1185">Reference proteome</keyword>
<feature type="compositionally biased region" description="Polar residues" evidence="1">
    <location>
        <begin position="292"/>
        <end position="309"/>
    </location>
</feature>
<evidence type="ECO:0000256" key="2">
    <source>
        <dbReference type="SAM" id="SignalP"/>
    </source>
</evidence>
<sequence>MAAPKCAYCIMAILALLSLTVCTARRVRILHGLPHDLTVSQHEKTHMPQLGSGDIDGGYAHGGFDGSDGDDDDPREGSGTIGGGGAGIVVEEWSGNQPHSGDIYGGYAPGGSDGDDDDPWKGKFGGFDPREGSGAIGGGGGGGIAVGEWSGNQHHYGTGVSDAGSNGKVTNSGGGGGGGGSGGWGCGQDSNNDCGYPLPGMGGFYPPIPGYPPIVGGYYPPGYYLPIPVGPGTGGSFPVYKCSCTPQGRHDDDPPSDEDPDTNRRYPKYSCTCKPGKCDEDGDPSMCVEMGGTSTQSKPNLSGDSNVHISKNGHKDMASGDRSDRVVDHAMAPESS</sequence>
<feature type="compositionally biased region" description="Gly residues" evidence="1">
    <location>
        <begin position="54"/>
        <end position="66"/>
    </location>
</feature>
<accession>A0AA89AR95</accession>
<gene>
    <name evidence="3" type="ORF">RJ639_014130</name>
</gene>
<feature type="compositionally biased region" description="Basic and acidic residues" evidence="1">
    <location>
        <begin position="313"/>
        <end position="328"/>
    </location>
</feature>
<feature type="chain" id="PRO_5041703301" evidence="2">
    <location>
        <begin position="25"/>
        <end position="336"/>
    </location>
</feature>